<dbReference type="AlphaFoldDB" id="A0A1I9G2Q8"/>
<name>A0A1I9G2Q8_BRUMA</name>
<reference evidence="1" key="2">
    <citation type="submission" date="2012-12" db="EMBL/GenBank/DDBJ databases">
        <authorList>
            <consortium name="WormBase Consortium"/>
            <person name="Ghedin E."/>
            <person name="Paulini M."/>
        </authorList>
    </citation>
    <scope>NUCLEOTIDE SEQUENCE</scope>
    <source>
        <strain evidence="1">FR3</strain>
    </source>
</reference>
<evidence type="ECO:0000313" key="1">
    <source>
        <dbReference type="EMBL" id="CDQ01131.1"/>
    </source>
</evidence>
<dbReference type="EMBL" id="LN857018">
    <property type="protein sequence ID" value="CDQ01131.1"/>
    <property type="molecule type" value="Genomic_DNA"/>
</dbReference>
<organism evidence="1">
    <name type="scientific">Brugia malayi</name>
    <name type="common">Filarial nematode worm</name>
    <dbReference type="NCBI Taxonomy" id="6279"/>
    <lineage>
        <taxon>Eukaryota</taxon>
        <taxon>Metazoa</taxon>
        <taxon>Ecdysozoa</taxon>
        <taxon>Nematoda</taxon>
        <taxon>Chromadorea</taxon>
        <taxon>Rhabditida</taxon>
        <taxon>Spirurina</taxon>
        <taxon>Spiruromorpha</taxon>
        <taxon>Filarioidea</taxon>
        <taxon>Onchocercidae</taxon>
        <taxon>Brugia</taxon>
    </lineage>
</organism>
<reference evidence="1" key="1">
    <citation type="journal article" date="2007" name="Science">
        <title>Draft genome of the filarial nematode parasite Brugia malayi.</title>
        <authorList>
            <person name="Ghedin E."/>
            <person name="Wang S."/>
            <person name="Spiro D."/>
            <person name="Caler E."/>
            <person name="Zhao Q."/>
            <person name="Crabtree J."/>
            <person name="Allen J.E."/>
            <person name="Delcher A.L."/>
            <person name="Guiliano D.B."/>
            <person name="Miranda-Saavedra D."/>
            <person name="Angiuoli S.V."/>
            <person name="Creasy T."/>
            <person name="Amedeo P."/>
            <person name="Haas B."/>
            <person name="El-Sayed N.M."/>
            <person name="Wortman J.R."/>
            <person name="Feldblyum T."/>
            <person name="Tallon L."/>
            <person name="Schatz M."/>
            <person name="Shumway M."/>
            <person name="Koo H."/>
            <person name="Salzberg S.L."/>
            <person name="Schobel S."/>
            <person name="Pertea M."/>
            <person name="Pop M."/>
            <person name="White O."/>
            <person name="Barton G.J."/>
            <person name="Carlow C.K."/>
            <person name="Crawford M.J."/>
            <person name="Daub J."/>
            <person name="Dimmic M.W."/>
            <person name="Estes C.F."/>
            <person name="Foster J.M."/>
            <person name="Ganatra M."/>
            <person name="Gregory W.F."/>
            <person name="Johnson N.M."/>
            <person name="Jin J."/>
            <person name="Komuniecki R."/>
            <person name="Korf I."/>
            <person name="Kumar S."/>
            <person name="Laney S."/>
            <person name="Li B.W."/>
            <person name="Li W."/>
            <person name="Lindblom T.H."/>
            <person name="Lustigman S."/>
            <person name="Ma D."/>
            <person name="Maina C.V."/>
            <person name="Martin D.M."/>
            <person name="McCarter J.P."/>
            <person name="McReynolds L."/>
            <person name="Mitreva M."/>
            <person name="Nutman T.B."/>
            <person name="Parkinson J."/>
            <person name="Peregrin-Alvarez J.M."/>
            <person name="Poole C."/>
            <person name="Ren Q."/>
            <person name="Saunders L."/>
            <person name="Sluder A.E."/>
            <person name="Smith K."/>
            <person name="Stanke M."/>
            <person name="Unnasch T.R."/>
            <person name="Ware J."/>
            <person name="Wei A.D."/>
            <person name="Weil G."/>
            <person name="Williams D.J."/>
            <person name="Zhang Y."/>
            <person name="Williams S.A."/>
            <person name="Fraser-Liggett C."/>
            <person name="Slatko B."/>
            <person name="Blaxter M.L."/>
            <person name="Scott A.L."/>
        </authorList>
    </citation>
    <scope>NUCLEOTIDE SEQUENCE</scope>
    <source>
        <strain evidence="1">FR3</strain>
    </source>
</reference>
<accession>A0A1I9G2Q8</accession>
<protein>
    <submittedName>
        <fullName evidence="1">Bm1524</fullName>
    </submittedName>
</protein>
<proteinExistence type="predicted"/>
<sequence length="53" mass="6058">MPTLLKPVGSDWDVCESCFVYKPFSFGSGIDVPHLLYARLDDDLYLTCRLEQC</sequence>
<gene>
    <name evidence="1" type="primary">Bm1524</name>
    <name evidence="1" type="ORF">BM_Bm1524</name>
</gene>